<dbReference type="Proteomes" id="UP000299102">
    <property type="component" value="Unassembled WGS sequence"/>
</dbReference>
<protein>
    <submittedName>
        <fullName evidence="1">Uncharacterized protein</fullName>
    </submittedName>
</protein>
<organism evidence="1 2">
    <name type="scientific">Eumeta variegata</name>
    <name type="common">Bagworm moth</name>
    <name type="synonym">Eumeta japonica</name>
    <dbReference type="NCBI Taxonomy" id="151549"/>
    <lineage>
        <taxon>Eukaryota</taxon>
        <taxon>Metazoa</taxon>
        <taxon>Ecdysozoa</taxon>
        <taxon>Arthropoda</taxon>
        <taxon>Hexapoda</taxon>
        <taxon>Insecta</taxon>
        <taxon>Pterygota</taxon>
        <taxon>Neoptera</taxon>
        <taxon>Endopterygota</taxon>
        <taxon>Lepidoptera</taxon>
        <taxon>Glossata</taxon>
        <taxon>Ditrysia</taxon>
        <taxon>Tineoidea</taxon>
        <taxon>Psychidae</taxon>
        <taxon>Oiketicinae</taxon>
        <taxon>Eumeta</taxon>
    </lineage>
</organism>
<proteinExistence type="predicted"/>
<keyword evidence="2" id="KW-1185">Reference proteome</keyword>
<dbReference type="AlphaFoldDB" id="A0A4C1YZT9"/>
<evidence type="ECO:0000313" key="2">
    <source>
        <dbReference type="Proteomes" id="UP000299102"/>
    </source>
</evidence>
<name>A0A4C1YZT9_EUMVA</name>
<dbReference type="EMBL" id="BGZK01001542">
    <property type="protein sequence ID" value="GBP81991.1"/>
    <property type="molecule type" value="Genomic_DNA"/>
</dbReference>
<accession>A0A4C1YZT9</accession>
<gene>
    <name evidence="1" type="ORF">EVAR_62867_1</name>
</gene>
<reference evidence="1 2" key="1">
    <citation type="journal article" date="2019" name="Commun. Biol.">
        <title>The bagworm genome reveals a unique fibroin gene that provides high tensile strength.</title>
        <authorList>
            <person name="Kono N."/>
            <person name="Nakamura H."/>
            <person name="Ohtoshi R."/>
            <person name="Tomita M."/>
            <person name="Numata K."/>
            <person name="Arakawa K."/>
        </authorList>
    </citation>
    <scope>NUCLEOTIDE SEQUENCE [LARGE SCALE GENOMIC DNA]</scope>
</reference>
<sequence length="112" mass="12482">MYNIQDLRLNVPPETHSVWYKSDLKVKTSLVYSPLIRLKLGTSSFGSNLLNLCTTARERSVLCADSIYRRIRSKREIQSHRTVTGELERSATSPAGVLKFARAPTALGSGET</sequence>
<comment type="caution">
    <text evidence="1">The sequence shown here is derived from an EMBL/GenBank/DDBJ whole genome shotgun (WGS) entry which is preliminary data.</text>
</comment>
<evidence type="ECO:0000313" key="1">
    <source>
        <dbReference type="EMBL" id="GBP81991.1"/>
    </source>
</evidence>